<dbReference type="InterPro" id="IPR020084">
    <property type="entry name" value="NUDIX_hydrolase_CS"/>
</dbReference>
<protein>
    <submittedName>
        <fullName evidence="4">ADP-ribose pyrophosphatase</fullName>
    </submittedName>
</protein>
<dbReference type="OrthoDB" id="9806150at2"/>
<evidence type="ECO:0000256" key="2">
    <source>
        <dbReference type="ARBA" id="ARBA00022801"/>
    </source>
</evidence>
<sequence>MDISEKILKEEERYTGNFLKVSNIDVELPDGNLASRDVIRHPGASAILPLTDDGEVILVKQFRTALNKVIIEVPAGKLEKGEEPILCAKRELEEETGYKAKEFKYLGKICTVPGFCDEIIHLYLATGIYEGIKGGDEDEFTEIIKVSIEEMKEMVKKGDIIDTKSINCLCQYMLQCQ</sequence>
<dbReference type="GO" id="GO:0005829">
    <property type="term" value="C:cytosol"/>
    <property type="evidence" value="ECO:0007669"/>
    <property type="project" value="TreeGrafter"/>
</dbReference>
<dbReference type="PANTHER" id="PTHR11839">
    <property type="entry name" value="UDP/ADP-SUGAR PYROPHOSPHATASE"/>
    <property type="match status" value="1"/>
</dbReference>
<proteinExistence type="predicted"/>
<dbReference type="AlphaFoldDB" id="A0A174GD91"/>
<keyword evidence="5" id="KW-1185">Reference proteome</keyword>
<gene>
    <name evidence="4" type="ORF">CP373A1_03240</name>
</gene>
<dbReference type="PROSITE" id="PS51462">
    <property type="entry name" value="NUDIX"/>
    <property type="match status" value="1"/>
</dbReference>
<dbReference type="GO" id="GO:0016787">
    <property type="term" value="F:hydrolase activity"/>
    <property type="evidence" value="ECO:0007669"/>
    <property type="project" value="UniProtKB-KW"/>
</dbReference>
<dbReference type="Pfam" id="PF00293">
    <property type="entry name" value="NUDIX"/>
    <property type="match status" value="1"/>
</dbReference>
<evidence type="ECO:0000259" key="3">
    <source>
        <dbReference type="PROSITE" id="PS51462"/>
    </source>
</evidence>
<accession>A0A174GD91</accession>
<dbReference type="GeneID" id="42775549"/>
<dbReference type="PROSITE" id="PS00893">
    <property type="entry name" value="NUDIX_BOX"/>
    <property type="match status" value="1"/>
</dbReference>
<feature type="domain" description="Nudix hydrolase" evidence="3">
    <location>
        <begin position="39"/>
        <end position="168"/>
    </location>
</feature>
<reference evidence="4 5" key="1">
    <citation type="submission" date="2016-06" db="EMBL/GenBank/DDBJ databases">
        <authorList>
            <person name="Kjaerup R.B."/>
            <person name="Dalgaard T.S."/>
            <person name="Juul-Madsen H.R."/>
        </authorList>
    </citation>
    <scope>NUCLEOTIDE SEQUENCE [LARGE SCALE GENOMIC DNA]</scope>
    <source>
        <strain evidence="4 5">373-A1</strain>
    </source>
</reference>
<dbReference type="FunFam" id="3.90.79.10:FF:000024">
    <property type="entry name" value="ADP-ribose pyrophosphatase"/>
    <property type="match status" value="1"/>
</dbReference>
<dbReference type="eggNOG" id="COG0494">
    <property type="taxonomic scope" value="Bacteria"/>
</dbReference>
<dbReference type="InterPro" id="IPR000086">
    <property type="entry name" value="NUDIX_hydrolase_dom"/>
</dbReference>
<dbReference type="EMBL" id="MAPZ01000010">
    <property type="protein sequence ID" value="OBY11950.1"/>
    <property type="molecule type" value="Genomic_DNA"/>
</dbReference>
<dbReference type="GO" id="GO:0006753">
    <property type="term" value="P:nucleoside phosphate metabolic process"/>
    <property type="evidence" value="ECO:0007669"/>
    <property type="project" value="TreeGrafter"/>
</dbReference>
<evidence type="ECO:0000256" key="1">
    <source>
        <dbReference type="ARBA" id="ARBA00001946"/>
    </source>
</evidence>
<dbReference type="RefSeq" id="WP_027097713.1">
    <property type="nucleotide sequence ID" value="NZ_CABJAZ010000002.1"/>
</dbReference>
<comment type="caution">
    <text evidence="4">The sequence shown here is derived from an EMBL/GenBank/DDBJ whole genome shotgun (WGS) entry which is preliminary data.</text>
</comment>
<evidence type="ECO:0000313" key="5">
    <source>
        <dbReference type="Proteomes" id="UP000092714"/>
    </source>
</evidence>
<evidence type="ECO:0000313" key="4">
    <source>
        <dbReference type="EMBL" id="OBY11950.1"/>
    </source>
</evidence>
<dbReference type="GO" id="GO:0019693">
    <property type="term" value="P:ribose phosphate metabolic process"/>
    <property type="evidence" value="ECO:0007669"/>
    <property type="project" value="TreeGrafter"/>
</dbReference>
<keyword evidence="2" id="KW-0378">Hydrolase</keyword>
<organism evidence="4 5">
    <name type="scientific">Clostridium paraputrificum</name>
    <dbReference type="NCBI Taxonomy" id="29363"/>
    <lineage>
        <taxon>Bacteria</taxon>
        <taxon>Bacillati</taxon>
        <taxon>Bacillota</taxon>
        <taxon>Clostridia</taxon>
        <taxon>Eubacteriales</taxon>
        <taxon>Clostridiaceae</taxon>
        <taxon>Clostridium</taxon>
    </lineage>
</organism>
<dbReference type="SUPFAM" id="SSF55811">
    <property type="entry name" value="Nudix"/>
    <property type="match status" value="1"/>
</dbReference>
<dbReference type="Gene3D" id="3.90.79.10">
    <property type="entry name" value="Nucleoside Triphosphate Pyrophosphohydrolase"/>
    <property type="match status" value="1"/>
</dbReference>
<name>A0A174GD91_9CLOT</name>
<dbReference type="PANTHER" id="PTHR11839:SF18">
    <property type="entry name" value="NUDIX HYDROLASE DOMAIN-CONTAINING PROTEIN"/>
    <property type="match status" value="1"/>
</dbReference>
<comment type="cofactor">
    <cofactor evidence="1">
        <name>Mg(2+)</name>
        <dbReference type="ChEBI" id="CHEBI:18420"/>
    </cofactor>
</comment>
<dbReference type="Proteomes" id="UP000092714">
    <property type="component" value="Unassembled WGS sequence"/>
</dbReference>
<dbReference type="InterPro" id="IPR015797">
    <property type="entry name" value="NUDIX_hydrolase-like_dom_sf"/>
</dbReference>